<gene>
    <name evidence="2" type="ORF">C6569_06300</name>
</gene>
<sequence>MKSLTAAALALLAATPLAAQPYGYGPGPGMGRGNPELRAERFQCRQEARARGYRGPEVRGAVIACLEARRPDLARILQCREAVRARGYVPRTPEFRMAVRSCRFGA</sequence>
<dbReference type="AlphaFoldDB" id="A0A2S0N9U3"/>
<reference evidence="2 3" key="1">
    <citation type="submission" date="2018-03" db="EMBL/GenBank/DDBJ databases">
        <title>Genome sequencing of Phreatobacter sp.</title>
        <authorList>
            <person name="Kim S.-J."/>
            <person name="Heo J."/>
            <person name="Kwon S.-W."/>
        </authorList>
    </citation>
    <scope>NUCLEOTIDE SEQUENCE [LARGE SCALE GENOMIC DNA]</scope>
    <source>
        <strain evidence="2 3">S-12</strain>
    </source>
</reference>
<evidence type="ECO:0000313" key="3">
    <source>
        <dbReference type="Proteomes" id="UP000237889"/>
    </source>
</evidence>
<keyword evidence="3" id="KW-1185">Reference proteome</keyword>
<evidence type="ECO:0000313" key="2">
    <source>
        <dbReference type="EMBL" id="AVO44701.1"/>
    </source>
</evidence>
<dbReference type="EMBL" id="CP027668">
    <property type="protein sequence ID" value="AVO44701.1"/>
    <property type="molecule type" value="Genomic_DNA"/>
</dbReference>
<dbReference type="KEGG" id="phr:C6569_06300"/>
<feature type="signal peptide" evidence="1">
    <location>
        <begin position="1"/>
        <end position="19"/>
    </location>
</feature>
<dbReference type="Proteomes" id="UP000237889">
    <property type="component" value="Chromosome"/>
</dbReference>
<organism evidence="2 3">
    <name type="scientific">Phreatobacter cathodiphilus</name>
    <dbReference type="NCBI Taxonomy" id="1868589"/>
    <lineage>
        <taxon>Bacteria</taxon>
        <taxon>Pseudomonadati</taxon>
        <taxon>Pseudomonadota</taxon>
        <taxon>Alphaproteobacteria</taxon>
        <taxon>Hyphomicrobiales</taxon>
        <taxon>Phreatobacteraceae</taxon>
        <taxon>Phreatobacter</taxon>
    </lineage>
</organism>
<feature type="chain" id="PRO_5015515152" description="UrcA family protein" evidence="1">
    <location>
        <begin position="20"/>
        <end position="106"/>
    </location>
</feature>
<evidence type="ECO:0008006" key="4">
    <source>
        <dbReference type="Google" id="ProtNLM"/>
    </source>
</evidence>
<keyword evidence="1" id="KW-0732">Signal</keyword>
<evidence type="ECO:0000256" key="1">
    <source>
        <dbReference type="SAM" id="SignalP"/>
    </source>
</evidence>
<proteinExistence type="predicted"/>
<protein>
    <recommendedName>
        <fullName evidence="4">UrcA family protein</fullName>
    </recommendedName>
</protein>
<name>A0A2S0N9U3_9HYPH</name>
<accession>A0A2S0N9U3</accession>
<dbReference type="OrthoDB" id="8481321at2"/>
<dbReference type="RefSeq" id="WP_106748042.1">
    <property type="nucleotide sequence ID" value="NZ_CP027668.1"/>
</dbReference>